<proteinExistence type="predicted"/>
<name>A0A2H4PIK8_9CAUD</name>
<dbReference type="EMBL" id="MG515223">
    <property type="protein sequence ID" value="ATW62507.1"/>
    <property type="molecule type" value="Genomic_DNA"/>
</dbReference>
<feature type="transmembrane region" description="Helical" evidence="1">
    <location>
        <begin position="21"/>
        <end position="40"/>
    </location>
</feature>
<keyword evidence="3" id="KW-1185">Reference proteome</keyword>
<accession>A0A2H4PIK8</accession>
<keyword evidence="1" id="KW-0472">Membrane</keyword>
<evidence type="ECO:0000256" key="1">
    <source>
        <dbReference type="SAM" id="Phobius"/>
    </source>
</evidence>
<sequence>MKSSQLLKILKRIDLMNVWTASYLSAALMGGLYILSVKVFDADPKSAGVVAIVSATMMACFLIAEGENRDRQG</sequence>
<dbReference type="Proteomes" id="UP000241007">
    <property type="component" value="Segment"/>
</dbReference>
<feature type="transmembrane region" description="Helical" evidence="1">
    <location>
        <begin position="46"/>
        <end position="64"/>
    </location>
</feature>
<organism evidence="2 3">
    <name type="scientific">Streptomyces phage WRightOn</name>
    <dbReference type="NCBI Taxonomy" id="2053723"/>
    <lineage>
        <taxon>Viruses</taxon>
        <taxon>Duplodnaviria</taxon>
        <taxon>Heunggongvirae</taxon>
        <taxon>Uroviricota</taxon>
        <taxon>Caudoviricetes</taxon>
        <taxon>Beephvirinae</taxon>
        <taxon>Manuelvirus</taxon>
        <taxon>Manuelvirus wrighton</taxon>
    </lineage>
</organism>
<reference evidence="2 3" key="1">
    <citation type="submission" date="2017-11" db="EMBL/GenBank/DDBJ databases">
        <authorList>
            <person name="Keri A.G."/>
            <person name="Ahn S.H."/>
            <person name="Alvarado I.A."/>
            <person name="Hartigan K.A."/>
            <person name="Shaffer C.D."/>
            <person name="Weston-Hafer K.A."/>
            <person name="Russell D.A."/>
            <person name="Pope W.H."/>
            <person name="Jacobs-Sera D."/>
            <person name="Hendrix R.W."/>
            <person name="Hatfull G.F."/>
        </authorList>
    </citation>
    <scope>NUCLEOTIDE SEQUENCE [LARGE SCALE GENOMIC DNA]</scope>
</reference>
<evidence type="ECO:0000313" key="2">
    <source>
        <dbReference type="EMBL" id="ATW62507.1"/>
    </source>
</evidence>
<gene>
    <name evidence="2" type="ORF">SEA_WRIGHTON_74</name>
</gene>
<evidence type="ECO:0000313" key="3">
    <source>
        <dbReference type="Proteomes" id="UP000241007"/>
    </source>
</evidence>
<protein>
    <submittedName>
        <fullName evidence="2">Uncharacterized protein</fullName>
    </submittedName>
</protein>
<keyword evidence="1" id="KW-0812">Transmembrane</keyword>
<keyword evidence="1" id="KW-1133">Transmembrane helix</keyword>